<feature type="transmembrane region" description="Helical" evidence="2">
    <location>
        <begin position="163"/>
        <end position="189"/>
    </location>
</feature>
<reference evidence="4 5" key="1">
    <citation type="submission" date="2016-01" db="EMBL/GenBank/DDBJ databases">
        <title>The new phylogeny of the genus Mycobacterium.</title>
        <authorList>
            <person name="Tarcisio F."/>
            <person name="Conor M."/>
            <person name="Antonella G."/>
            <person name="Elisabetta G."/>
            <person name="Giulia F.S."/>
            <person name="Sara T."/>
            <person name="Anna F."/>
            <person name="Clotilde B."/>
            <person name="Roberto B."/>
            <person name="Veronica D.S."/>
            <person name="Fabio R."/>
            <person name="Monica P."/>
            <person name="Olivier J."/>
            <person name="Enrico T."/>
            <person name="Nicola S."/>
        </authorList>
    </citation>
    <scope>NUCLEOTIDE SEQUENCE [LARGE SCALE GENOMIC DNA]</scope>
    <source>
        <strain evidence="4 5">DSM 44626</strain>
    </source>
</reference>
<comment type="caution">
    <text evidence="4">The sequence shown here is derived from an EMBL/GenBank/DDBJ whole genome shotgun (WGS) entry which is preliminary data.</text>
</comment>
<gene>
    <name evidence="4" type="ORF">AWC29_04465</name>
</gene>
<proteinExistence type="predicted"/>
<evidence type="ECO:0000256" key="2">
    <source>
        <dbReference type="SAM" id="Phobius"/>
    </source>
</evidence>
<keyword evidence="5" id="KW-1185">Reference proteome</keyword>
<feature type="compositionally biased region" description="Pro residues" evidence="1">
    <location>
        <begin position="37"/>
        <end position="57"/>
    </location>
</feature>
<dbReference type="EMBL" id="LQPY01000048">
    <property type="protein sequence ID" value="ORW98651.1"/>
    <property type="molecule type" value="Genomic_DNA"/>
</dbReference>
<feature type="transmembrane region" description="Helical" evidence="2">
    <location>
        <begin position="122"/>
        <end position="151"/>
    </location>
</feature>
<name>A0ABX3VWR2_9MYCO</name>
<evidence type="ECO:0000313" key="4">
    <source>
        <dbReference type="EMBL" id="ORW98651.1"/>
    </source>
</evidence>
<evidence type="ECO:0000313" key="5">
    <source>
        <dbReference type="Proteomes" id="UP000193710"/>
    </source>
</evidence>
<dbReference type="InterPro" id="IPR025241">
    <property type="entry name" value="DUF4190"/>
</dbReference>
<keyword evidence="2" id="KW-0812">Transmembrane</keyword>
<keyword evidence="2" id="KW-0472">Membrane</keyword>
<dbReference type="Proteomes" id="UP000193710">
    <property type="component" value="Unassembled WGS sequence"/>
</dbReference>
<feature type="compositionally biased region" description="Pro residues" evidence="1">
    <location>
        <begin position="69"/>
        <end position="90"/>
    </location>
</feature>
<protein>
    <recommendedName>
        <fullName evidence="3">DUF4190 domain-containing protein</fullName>
    </recommendedName>
</protein>
<sequence length="190" mass="19820">MNSMTAPGGASGEDAARAGSKDNPEQPGWAAPWESPGAPPPTQYPEYPPPPYPPPGYPLDYPRFTPPFGYQPPGAPSYPPGPAQFGGPPPGYGPPPYPGGYYPDYPGDHWSPEAVRTGTNPMAIAALISSFTGLFCCIGGIAAIVLGTIALDQIKRTRQEGYGMAIAGIVIGVATLLVALIVMIFAVHFH</sequence>
<keyword evidence="2" id="KW-1133">Transmembrane helix</keyword>
<feature type="region of interest" description="Disordered" evidence="1">
    <location>
        <begin position="1"/>
        <end position="90"/>
    </location>
</feature>
<accession>A0ABX3VWR2</accession>
<evidence type="ECO:0000259" key="3">
    <source>
        <dbReference type="Pfam" id="PF13828"/>
    </source>
</evidence>
<feature type="compositionally biased region" description="Basic and acidic residues" evidence="1">
    <location>
        <begin position="14"/>
        <end position="24"/>
    </location>
</feature>
<organism evidence="4 5">
    <name type="scientific">Mycobacterium triplex</name>
    <dbReference type="NCBI Taxonomy" id="47839"/>
    <lineage>
        <taxon>Bacteria</taxon>
        <taxon>Bacillati</taxon>
        <taxon>Actinomycetota</taxon>
        <taxon>Actinomycetes</taxon>
        <taxon>Mycobacteriales</taxon>
        <taxon>Mycobacteriaceae</taxon>
        <taxon>Mycobacterium</taxon>
        <taxon>Mycobacterium simiae complex</taxon>
    </lineage>
</organism>
<evidence type="ECO:0000256" key="1">
    <source>
        <dbReference type="SAM" id="MobiDB-lite"/>
    </source>
</evidence>
<dbReference type="Pfam" id="PF13828">
    <property type="entry name" value="DUF4190"/>
    <property type="match status" value="1"/>
</dbReference>
<feature type="domain" description="DUF4190" evidence="3">
    <location>
        <begin position="122"/>
        <end position="181"/>
    </location>
</feature>